<keyword evidence="2" id="KW-0479">Metal-binding</keyword>
<evidence type="ECO:0000256" key="2">
    <source>
        <dbReference type="ARBA" id="ARBA00022723"/>
    </source>
</evidence>
<evidence type="ECO:0000313" key="9">
    <source>
        <dbReference type="EMBL" id="KAL3715663.1"/>
    </source>
</evidence>
<keyword evidence="5" id="KW-0539">Nucleus</keyword>
<feature type="compositionally biased region" description="Polar residues" evidence="7">
    <location>
        <begin position="38"/>
        <end position="52"/>
    </location>
</feature>
<evidence type="ECO:0000256" key="6">
    <source>
        <dbReference type="PROSITE-ProRule" id="PRU00042"/>
    </source>
</evidence>
<sequence length="290" mass="31390">MERVQPISKENSPMTIRSGDVEGKATQISGPSLLEAKPSNNDPRGSAPPTNLLDSTIIASQKKPEMPERNVTKIPVAGTYRCKYCKAKFGTWQSLGGHQNAHRREHVAEKRAQVMNQTTNAISHSPNPYYFGMQAAPVPKVPIPRNPAAFWPCTWSVPANAFRPMYRATPKPTTIANPNYFGMQVIPASGHPIAYRPHAWPAPAGVVKPTNGWMPKPTTIVTPQASVGYRPAMVEQPIGMGDPLINHNFSTAISPRSTGPKSPPANVLACGSSSGTEGLENEELDLSLRL</sequence>
<comment type="subcellular location">
    <subcellularLocation>
        <location evidence="1">Nucleus</location>
    </subcellularLocation>
</comment>
<dbReference type="PANTHER" id="PTHR47287">
    <property type="entry name" value="C2H2 AND C2HC ZINC FINGERS SUPERFAMILY PROTEIN"/>
    <property type="match status" value="1"/>
</dbReference>
<feature type="region of interest" description="Disordered" evidence="7">
    <location>
        <begin position="1"/>
        <end position="52"/>
    </location>
</feature>
<accession>A0ABD3ILZ5</accession>
<gene>
    <name evidence="9" type="ORF">ACJRO7_007404</name>
</gene>
<dbReference type="GO" id="GO:0005634">
    <property type="term" value="C:nucleus"/>
    <property type="evidence" value="ECO:0007669"/>
    <property type="project" value="UniProtKB-SubCell"/>
</dbReference>
<dbReference type="SUPFAM" id="SSF57667">
    <property type="entry name" value="beta-beta-alpha zinc fingers"/>
    <property type="match status" value="1"/>
</dbReference>
<dbReference type="Gene3D" id="3.30.160.60">
    <property type="entry name" value="Classic Zinc Finger"/>
    <property type="match status" value="1"/>
</dbReference>
<organism evidence="9 10">
    <name type="scientific">Eucalyptus globulus</name>
    <name type="common">Tasmanian blue gum</name>
    <dbReference type="NCBI Taxonomy" id="34317"/>
    <lineage>
        <taxon>Eukaryota</taxon>
        <taxon>Viridiplantae</taxon>
        <taxon>Streptophyta</taxon>
        <taxon>Embryophyta</taxon>
        <taxon>Tracheophyta</taxon>
        <taxon>Spermatophyta</taxon>
        <taxon>Magnoliopsida</taxon>
        <taxon>eudicotyledons</taxon>
        <taxon>Gunneridae</taxon>
        <taxon>Pentapetalae</taxon>
        <taxon>rosids</taxon>
        <taxon>malvids</taxon>
        <taxon>Myrtales</taxon>
        <taxon>Myrtaceae</taxon>
        <taxon>Myrtoideae</taxon>
        <taxon>Eucalypteae</taxon>
        <taxon>Eucalyptus</taxon>
    </lineage>
</organism>
<dbReference type="PROSITE" id="PS50157">
    <property type="entry name" value="ZINC_FINGER_C2H2_2"/>
    <property type="match status" value="1"/>
</dbReference>
<evidence type="ECO:0000259" key="8">
    <source>
        <dbReference type="PROSITE" id="PS50157"/>
    </source>
</evidence>
<dbReference type="PROSITE" id="PS00028">
    <property type="entry name" value="ZINC_FINGER_C2H2_1"/>
    <property type="match status" value="1"/>
</dbReference>
<dbReference type="Proteomes" id="UP001634007">
    <property type="component" value="Unassembled WGS sequence"/>
</dbReference>
<feature type="region of interest" description="Disordered" evidence="7">
    <location>
        <begin position="250"/>
        <end position="290"/>
    </location>
</feature>
<dbReference type="Pfam" id="PF13912">
    <property type="entry name" value="zf-C2H2_6"/>
    <property type="match status" value="1"/>
</dbReference>
<evidence type="ECO:0000256" key="4">
    <source>
        <dbReference type="ARBA" id="ARBA00022833"/>
    </source>
</evidence>
<protein>
    <recommendedName>
        <fullName evidence="8">C2H2-type domain-containing protein</fullName>
    </recommendedName>
</protein>
<dbReference type="EMBL" id="JBJKBG010000011">
    <property type="protein sequence ID" value="KAL3715663.1"/>
    <property type="molecule type" value="Genomic_DNA"/>
</dbReference>
<evidence type="ECO:0000256" key="3">
    <source>
        <dbReference type="ARBA" id="ARBA00022771"/>
    </source>
</evidence>
<feature type="compositionally biased region" description="Acidic residues" evidence="7">
    <location>
        <begin position="279"/>
        <end position="290"/>
    </location>
</feature>
<keyword evidence="4" id="KW-0862">Zinc</keyword>
<evidence type="ECO:0000256" key="7">
    <source>
        <dbReference type="SAM" id="MobiDB-lite"/>
    </source>
</evidence>
<proteinExistence type="predicted"/>
<feature type="domain" description="C2H2-type" evidence="8">
    <location>
        <begin position="80"/>
        <end position="107"/>
    </location>
</feature>
<keyword evidence="3 6" id="KW-0863">Zinc-finger</keyword>
<dbReference type="InterPro" id="IPR036236">
    <property type="entry name" value="Znf_C2H2_sf"/>
</dbReference>
<dbReference type="GO" id="GO:0008270">
    <property type="term" value="F:zinc ion binding"/>
    <property type="evidence" value="ECO:0007669"/>
    <property type="project" value="UniProtKB-KW"/>
</dbReference>
<evidence type="ECO:0000256" key="1">
    <source>
        <dbReference type="ARBA" id="ARBA00004123"/>
    </source>
</evidence>
<name>A0ABD3ILZ5_EUCGL</name>
<dbReference type="InterPro" id="IPR013087">
    <property type="entry name" value="Znf_C2H2_type"/>
</dbReference>
<dbReference type="AlphaFoldDB" id="A0ABD3ILZ5"/>
<dbReference type="PANTHER" id="PTHR47287:SF15">
    <property type="entry name" value="ZINC FINGER PROTEIN 3-LIKE"/>
    <property type="match status" value="1"/>
</dbReference>
<evidence type="ECO:0000256" key="5">
    <source>
        <dbReference type="ARBA" id="ARBA00023242"/>
    </source>
</evidence>
<keyword evidence="10" id="KW-1185">Reference proteome</keyword>
<dbReference type="InterPro" id="IPR044246">
    <property type="entry name" value="ZFP3-like"/>
</dbReference>
<evidence type="ECO:0000313" key="10">
    <source>
        <dbReference type="Proteomes" id="UP001634007"/>
    </source>
</evidence>
<reference evidence="9 10" key="1">
    <citation type="submission" date="2024-11" db="EMBL/GenBank/DDBJ databases">
        <title>Chromosome-level genome assembly of Eucalyptus globulus Labill. provides insights into its genome evolution.</title>
        <authorList>
            <person name="Li X."/>
        </authorList>
    </citation>
    <scope>NUCLEOTIDE SEQUENCE [LARGE SCALE GENOMIC DNA]</scope>
    <source>
        <strain evidence="9">CL2024</strain>
        <tissue evidence="9">Fresh tender leaves</tissue>
    </source>
</reference>
<comment type="caution">
    <text evidence="9">The sequence shown here is derived from an EMBL/GenBank/DDBJ whole genome shotgun (WGS) entry which is preliminary data.</text>
</comment>
<feature type="compositionally biased region" description="Polar residues" evidence="7">
    <location>
        <begin position="250"/>
        <end position="260"/>
    </location>
</feature>